<dbReference type="EMBL" id="JACEFO010002221">
    <property type="protein sequence ID" value="KAF8672301.1"/>
    <property type="molecule type" value="Genomic_DNA"/>
</dbReference>
<comment type="caution">
    <text evidence="3">The sequence shown here is derived from an EMBL/GenBank/DDBJ whole genome shotgun (WGS) entry which is preliminary data.</text>
</comment>
<proteinExistence type="inferred from homology"/>
<organism evidence="3 4">
    <name type="scientific">Digitaria exilis</name>
    <dbReference type="NCBI Taxonomy" id="1010633"/>
    <lineage>
        <taxon>Eukaryota</taxon>
        <taxon>Viridiplantae</taxon>
        <taxon>Streptophyta</taxon>
        <taxon>Embryophyta</taxon>
        <taxon>Tracheophyta</taxon>
        <taxon>Spermatophyta</taxon>
        <taxon>Magnoliopsida</taxon>
        <taxon>Liliopsida</taxon>
        <taxon>Poales</taxon>
        <taxon>Poaceae</taxon>
        <taxon>PACMAD clade</taxon>
        <taxon>Panicoideae</taxon>
        <taxon>Panicodae</taxon>
        <taxon>Paniceae</taxon>
        <taxon>Anthephorinae</taxon>
        <taxon>Digitaria</taxon>
    </lineage>
</organism>
<evidence type="ECO:0000313" key="4">
    <source>
        <dbReference type="Proteomes" id="UP000636709"/>
    </source>
</evidence>
<feature type="region of interest" description="Disordered" evidence="2">
    <location>
        <begin position="68"/>
        <end position="107"/>
    </location>
</feature>
<comment type="similarity">
    <text evidence="1">Belongs to the senescence regulator S40 family.</text>
</comment>
<evidence type="ECO:0000256" key="1">
    <source>
        <dbReference type="ARBA" id="ARBA00034773"/>
    </source>
</evidence>
<dbReference type="AlphaFoldDB" id="A0A835APU9"/>
<dbReference type="PANTHER" id="PTHR46525:SF20">
    <property type="entry name" value="SENESCENCE REGULATOR"/>
    <property type="match status" value="1"/>
</dbReference>
<dbReference type="Pfam" id="PF04520">
    <property type="entry name" value="Senescence_reg"/>
    <property type="match status" value="1"/>
</dbReference>
<dbReference type="PANTHER" id="PTHR46525">
    <property type="entry name" value="EMB|CAB72159.1"/>
    <property type="match status" value="1"/>
</dbReference>
<accession>A0A835APU9</accession>
<evidence type="ECO:0000313" key="3">
    <source>
        <dbReference type="EMBL" id="KAF8672301.1"/>
    </source>
</evidence>
<reference evidence="3" key="1">
    <citation type="submission" date="2020-07" db="EMBL/GenBank/DDBJ databases">
        <title>Genome sequence and genetic diversity analysis of an under-domesticated orphan crop, white fonio (Digitaria exilis).</title>
        <authorList>
            <person name="Bennetzen J.L."/>
            <person name="Chen S."/>
            <person name="Ma X."/>
            <person name="Wang X."/>
            <person name="Yssel A.E.J."/>
            <person name="Chaluvadi S.R."/>
            <person name="Johnson M."/>
            <person name="Gangashetty P."/>
            <person name="Hamidou F."/>
            <person name="Sanogo M.D."/>
            <person name="Zwaenepoel A."/>
            <person name="Wallace J."/>
            <person name="Van De Peer Y."/>
            <person name="Van Deynze A."/>
        </authorList>
    </citation>
    <scope>NUCLEOTIDE SEQUENCE</scope>
    <source>
        <tissue evidence="3">Leaves</tissue>
    </source>
</reference>
<gene>
    <name evidence="3" type="ORF">HU200_049500</name>
</gene>
<feature type="compositionally biased region" description="Gly residues" evidence="2">
    <location>
        <begin position="241"/>
        <end position="250"/>
    </location>
</feature>
<dbReference type="GO" id="GO:0010150">
    <property type="term" value="P:leaf senescence"/>
    <property type="evidence" value="ECO:0007669"/>
    <property type="project" value="UniProtKB-ARBA"/>
</dbReference>
<feature type="compositionally biased region" description="Polar residues" evidence="2">
    <location>
        <begin position="68"/>
        <end position="85"/>
    </location>
</feature>
<feature type="compositionally biased region" description="Low complexity" evidence="2">
    <location>
        <begin position="227"/>
        <end position="237"/>
    </location>
</feature>
<evidence type="ECO:0000256" key="2">
    <source>
        <dbReference type="SAM" id="MobiDB-lite"/>
    </source>
</evidence>
<name>A0A835APU9_9POAL</name>
<protein>
    <submittedName>
        <fullName evidence="3">Uncharacterized protein</fullName>
    </submittedName>
</protein>
<feature type="region of interest" description="Disordered" evidence="2">
    <location>
        <begin position="227"/>
        <end position="253"/>
    </location>
</feature>
<keyword evidence="4" id="KW-1185">Reference proteome</keyword>
<dbReference type="InterPro" id="IPR007608">
    <property type="entry name" value="Senescence_reg_S40"/>
</dbReference>
<sequence>MPGPDLSAVSAQQYASPIPLHHDPSRFLLLPPAHPDAIMRTSQLATVLYAPTYAESLTPWPHQWAATTAPTSVTPRRRATLSTSHLRGFSTRPPPRRRYKARAPPPVAKRQPDARFLLLRLPPSLHYRAVVPPLAVTVVDQSSLSLSLSLFLLSPGGGMAGRSSSMSMVASHRLFAPVHGVGGGGDHGGVELDEADVIWGGGGPAVSSSPSSASPFLSPAAAADPYARSPPVAAPSKAKPRGGGGGGGGPASVPVNIPDWSKILGAEYAGSCAAARGWAAHDDRADAFADDVVGSGGRRWCRERAAASFSMREGAGRTLKGRDLRRWELRGAVTAAAHLDLTAMPAAGLVDPVLAFEEEGERRGPFALIIVIDEEERE</sequence>
<dbReference type="Proteomes" id="UP000636709">
    <property type="component" value="Unassembled WGS sequence"/>
</dbReference>